<dbReference type="Gene3D" id="1.10.10.60">
    <property type="entry name" value="Homeodomain-like"/>
    <property type="match status" value="1"/>
</dbReference>
<organism evidence="5 6">
    <name type="scientific">Spirosoma endbachense</name>
    <dbReference type="NCBI Taxonomy" id="2666025"/>
    <lineage>
        <taxon>Bacteria</taxon>
        <taxon>Pseudomonadati</taxon>
        <taxon>Bacteroidota</taxon>
        <taxon>Cytophagia</taxon>
        <taxon>Cytophagales</taxon>
        <taxon>Cytophagaceae</taxon>
        <taxon>Spirosoma</taxon>
    </lineage>
</organism>
<dbReference type="GO" id="GO:0043565">
    <property type="term" value="F:sequence-specific DNA binding"/>
    <property type="evidence" value="ECO:0007669"/>
    <property type="project" value="InterPro"/>
</dbReference>
<dbReference type="EMBL" id="CP045997">
    <property type="protein sequence ID" value="QHV95330.1"/>
    <property type="molecule type" value="Genomic_DNA"/>
</dbReference>
<dbReference type="InterPro" id="IPR046532">
    <property type="entry name" value="DUF6597"/>
</dbReference>
<dbReference type="SMART" id="SM00342">
    <property type="entry name" value="HTH_ARAC"/>
    <property type="match status" value="1"/>
</dbReference>
<keyword evidence="3" id="KW-0804">Transcription</keyword>
<accession>A0A6P1VTL1</accession>
<evidence type="ECO:0000313" key="5">
    <source>
        <dbReference type="EMBL" id="QHV95330.1"/>
    </source>
</evidence>
<dbReference type="KEGG" id="senf:GJR95_10035"/>
<keyword evidence="2" id="KW-0238">DNA-binding</keyword>
<dbReference type="GO" id="GO:0003700">
    <property type="term" value="F:DNA-binding transcription factor activity"/>
    <property type="evidence" value="ECO:0007669"/>
    <property type="project" value="InterPro"/>
</dbReference>
<keyword evidence="1" id="KW-0805">Transcription regulation</keyword>
<sequence>MTTPFAYREYYTTPPLSQFIRKIWVLDNTTNPHPISDKNVLPNSCFNLAFVHGNGLTIHNQRGHLDMPQDRYFCGQARYRVEVIIKPFTHVTMVQLHPWTPSSWTADSLAHTVDNIVPLRNILPLVDNLFSGYDPVSIQAAYSETSLIAFTQAHFAQLPNLANSTFPLRQACLRLQQTNGCLRIADLADELQCSTRQLEKQFKRYLGLTPKELTRILRIRGVIDTLQTQKSAHSLAQVATEFGFYDQAHFIRVFRNMIRHAPGEFRAVDYLLPLSGTGY</sequence>
<dbReference type="InterPro" id="IPR009057">
    <property type="entry name" value="Homeodomain-like_sf"/>
</dbReference>
<dbReference type="InterPro" id="IPR018062">
    <property type="entry name" value="HTH_AraC-typ_CS"/>
</dbReference>
<dbReference type="PANTHER" id="PTHR46796:SF13">
    <property type="entry name" value="HTH-TYPE TRANSCRIPTIONAL ACTIVATOR RHAS"/>
    <property type="match status" value="1"/>
</dbReference>
<evidence type="ECO:0000259" key="4">
    <source>
        <dbReference type="PROSITE" id="PS01124"/>
    </source>
</evidence>
<dbReference type="PROSITE" id="PS00041">
    <property type="entry name" value="HTH_ARAC_FAMILY_1"/>
    <property type="match status" value="1"/>
</dbReference>
<feature type="domain" description="HTH araC/xylS-type" evidence="4">
    <location>
        <begin position="175"/>
        <end position="268"/>
    </location>
</feature>
<dbReference type="Pfam" id="PF12833">
    <property type="entry name" value="HTH_18"/>
    <property type="match status" value="1"/>
</dbReference>
<proteinExistence type="predicted"/>
<dbReference type="Proteomes" id="UP000464577">
    <property type="component" value="Chromosome"/>
</dbReference>
<evidence type="ECO:0000256" key="3">
    <source>
        <dbReference type="ARBA" id="ARBA00023163"/>
    </source>
</evidence>
<dbReference type="PROSITE" id="PS01124">
    <property type="entry name" value="HTH_ARAC_FAMILY_2"/>
    <property type="match status" value="1"/>
</dbReference>
<dbReference type="PANTHER" id="PTHR46796">
    <property type="entry name" value="HTH-TYPE TRANSCRIPTIONAL ACTIVATOR RHAS-RELATED"/>
    <property type="match status" value="1"/>
</dbReference>
<name>A0A6P1VTL1_9BACT</name>
<dbReference type="InterPro" id="IPR018060">
    <property type="entry name" value="HTH_AraC"/>
</dbReference>
<keyword evidence="6" id="KW-1185">Reference proteome</keyword>
<dbReference type="RefSeq" id="WP_162385741.1">
    <property type="nucleotide sequence ID" value="NZ_CP045997.1"/>
</dbReference>
<dbReference type="Pfam" id="PF20240">
    <property type="entry name" value="DUF6597"/>
    <property type="match status" value="1"/>
</dbReference>
<evidence type="ECO:0000256" key="1">
    <source>
        <dbReference type="ARBA" id="ARBA00023015"/>
    </source>
</evidence>
<dbReference type="SUPFAM" id="SSF46689">
    <property type="entry name" value="Homeodomain-like"/>
    <property type="match status" value="1"/>
</dbReference>
<evidence type="ECO:0000313" key="6">
    <source>
        <dbReference type="Proteomes" id="UP000464577"/>
    </source>
</evidence>
<gene>
    <name evidence="5" type="ORF">GJR95_10035</name>
</gene>
<dbReference type="InterPro" id="IPR050204">
    <property type="entry name" value="AraC_XylS_family_regulators"/>
</dbReference>
<dbReference type="AlphaFoldDB" id="A0A6P1VTL1"/>
<evidence type="ECO:0000256" key="2">
    <source>
        <dbReference type="ARBA" id="ARBA00023125"/>
    </source>
</evidence>
<protein>
    <submittedName>
        <fullName evidence="5">Helix-turn-helix domain-containing protein</fullName>
    </submittedName>
</protein>
<reference evidence="5 6" key="1">
    <citation type="submission" date="2019-11" db="EMBL/GenBank/DDBJ databases">
        <title>Spirosoma endbachense sp. nov., isolated from a natural salt meadow.</title>
        <authorList>
            <person name="Rojas J."/>
            <person name="Ambika Manirajan B."/>
            <person name="Ratering S."/>
            <person name="Suarez C."/>
            <person name="Geissler-Plaum R."/>
            <person name="Schnell S."/>
        </authorList>
    </citation>
    <scope>NUCLEOTIDE SEQUENCE [LARGE SCALE GENOMIC DNA]</scope>
    <source>
        <strain evidence="5 6">I-24</strain>
    </source>
</reference>